<protein>
    <submittedName>
        <fullName evidence="1">Uncharacterized protein</fullName>
    </submittedName>
</protein>
<evidence type="ECO:0000313" key="1">
    <source>
        <dbReference type="EMBL" id="MFC7274846.1"/>
    </source>
</evidence>
<reference evidence="2" key="1">
    <citation type="journal article" date="2019" name="Int. J. Syst. Evol. Microbiol.">
        <title>The Global Catalogue of Microorganisms (GCM) 10K type strain sequencing project: providing services to taxonomists for standard genome sequencing and annotation.</title>
        <authorList>
            <consortium name="The Broad Institute Genomics Platform"/>
            <consortium name="The Broad Institute Genome Sequencing Center for Infectious Disease"/>
            <person name="Wu L."/>
            <person name="Ma J."/>
        </authorList>
    </citation>
    <scope>NUCLEOTIDE SEQUENCE [LARGE SCALE GENOMIC DNA]</scope>
    <source>
        <strain evidence="2">XZYJT-10</strain>
    </source>
</reference>
<organism evidence="1 2">
    <name type="scientific">Paractinoplanes rhizophilus</name>
    <dbReference type="NCBI Taxonomy" id="1416877"/>
    <lineage>
        <taxon>Bacteria</taxon>
        <taxon>Bacillati</taxon>
        <taxon>Actinomycetota</taxon>
        <taxon>Actinomycetes</taxon>
        <taxon>Micromonosporales</taxon>
        <taxon>Micromonosporaceae</taxon>
        <taxon>Paractinoplanes</taxon>
    </lineage>
</organism>
<name>A0ABW2HQK0_9ACTN</name>
<keyword evidence="2" id="KW-1185">Reference proteome</keyword>
<gene>
    <name evidence="1" type="ORF">ACFQS1_12695</name>
</gene>
<dbReference type="Proteomes" id="UP001596548">
    <property type="component" value="Unassembled WGS sequence"/>
</dbReference>
<dbReference type="EMBL" id="JBHTBJ010000007">
    <property type="protein sequence ID" value="MFC7274846.1"/>
    <property type="molecule type" value="Genomic_DNA"/>
</dbReference>
<sequence length="41" mass="4691">MRTSRSTDWRSGGRLLVVEQPAKLVMEDPQRRGAVSLSHWP</sequence>
<dbReference type="RefSeq" id="WP_378967277.1">
    <property type="nucleotide sequence ID" value="NZ_JBHTBJ010000007.1"/>
</dbReference>
<proteinExistence type="predicted"/>
<comment type="caution">
    <text evidence="1">The sequence shown here is derived from an EMBL/GenBank/DDBJ whole genome shotgun (WGS) entry which is preliminary data.</text>
</comment>
<accession>A0ABW2HQK0</accession>
<evidence type="ECO:0000313" key="2">
    <source>
        <dbReference type="Proteomes" id="UP001596548"/>
    </source>
</evidence>